<comment type="caution">
    <text evidence="2">The sequence shown here is derived from an EMBL/GenBank/DDBJ whole genome shotgun (WGS) entry which is preliminary data.</text>
</comment>
<feature type="region of interest" description="Disordered" evidence="1">
    <location>
        <begin position="1"/>
        <end position="23"/>
    </location>
</feature>
<accession>A0ABP4KDA8</accession>
<reference evidence="3" key="1">
    <citation type="journal article" date="2019" name="Int. J. Syst. Evol. Microbiol.">
        <title>The Global Catalogue of Microorganisms (GCM) 10K type strain sequencing project: providing services to taxonomists for standard genome sequencing and annotation.</title>
        <authorList>
            <consortium name="The Broad Institute Genomics Platform"/>
            <consortium name="The Broad Institute Genome Sequencing Center for Infectious Disease"/>
            <person name="Wu L."/>
            <person name="Ma J."/>
        </authorList>
    </citation>
    <scope>NUCLEOTIDE SEQUENCE [LARGE SCALE GENOMIC DNA]</scope>
    <source>
        <strain evidence="3">JCM 15933</strain>
    </source>
</reference>
<evidence type="ECO:0000256" key="1">
    <source>
        <dbReference type="SAM" id="MobiDB-lite"/>
    </source>
</evidence>
<sequence>MLHCAPEVDVQRQQRPAGAGHVGDRMKLHRRTVWLDGRARTVISPRAGTDCRFSTNFHHGTWHILGDWRSARLLGRLLWGLSFQRRQDTLVVIDLPHIDPNPFDAAPGDPIVLMPSDLTGMSTRAFRDLRRQLPLRGAPEGTVRWHTHGLDPVAAERAIPWYERTRSVESPPFVPARRPRTQIGRVGGLLALTASAPDLRAYAPGVYLLGQNAHRGMDYLELEWPEGEVQVFNDYRHRVSAARAARRELIAEGNDPAGARFDELVWDRGDDVRRRALRPIASVGERSPRD</sequence>
<evidence type="ECO:0000313" key="2">
    <source>
        <dbReference type="EMBL" id="GAA1500495.1"/>
    </source>
</evidence>
<proteinExistence type="predicted"/>
<dbReference type="EMBL" id="BAAAQD010000001">
    <property type="protein sequence ID" value="GAA1500495.1"/>
    <property type="molecule type" value="Genomic_DNA"/>
</dbReference>
<keyword evidence="3" id="KW-1185">Reference proteome</keyword>
<dbReference type="Proteomes" id="UP001501470">
    <property type="component" value="Unassembled WGS sequence"/>
</dbReference>
<protein>
    <submittedName>
        <fullName evidence="2">Uncharacterized protein</fullName>
    </submittedName>
</protein>
<gene>
    <name evidence="2" type="ORF">GCM10009827_006490</name>
</gene>
<name>A0ABP4KDA8_9ACTN</name>
<evidence type="ECO:0000313" key="3">
    <source>
        <dbReference type="Proteomes" id="UP001501470"/>
    </source>
</evidence>
<organism evidence="2 3">
    <name type="scientific">Dactylosporangium maewongense</name>
    <dbReference type="NCBI Taxonomy" id="634393"/>
    <lineage>
        <taxon>Bacteria</taxon>
        <taxon>Bacillati</taxon>
        <taxon>Actinomycetota</taxon>
        <taxon>Actinomycetes</taxon>
        <taxon>Micromonosporales</taxon>
        <taxon>Micromonosporaceae</taxon>
        <taxon>Dactylosporangium</taxon>
    </lineage>
</organism>